<organism evidence="6 7">
    <name type="scientific">Pseudodonghicola xiamenensis</name>
    <dbReference type="NCBI Taxonomy" id="337702"/>
    <lineage>
        <taxon>Bacteria</taxon>
        <taxon>Pseudomonadati</taxon>
        <taxon>Pseudomonadota</taxon>
        <taxon>Alphaproteobacteria</taxon>
        <taxon>Rhodobacterales</taxon>
        <taxon>Paracoccaceae</taxon>
        <taxon>Pseudodonghicola</taxon>
    </lineage>
</organism>
<dbReference type="SUPFAM" id="SSF52833">
    <property type="entry name" value="Thioredoxin-like"/>
    <property type="match status" value="1"/>
</dbReference>
<comment type="similarity">
    <text evidence="1">Belongs to the SCO1/2 family.</text>
</comment>
<feature type="binding site" evidence="3">
    <location>
        <position position="170"/>
    </location>
    <ligand>
        <name>Cu cation</name>
        <dbReference type="ChEBI" id="CHEBI:23378"/>
    </ligand>
</feature>
<keyword evidence="3" id="KW-0479">Metal-binding</keyword>
<dbReference type="PANTHER" id="PTHR12151:SF25">
    <property type="entry name" value="LINALOOL DEHYDRATASE_ISOMERASE DOMAIN-CONTAINING PROTEIN"/>
    <property type="match status" value="1"/>
</dbReference>
<dbReference type="GO" id="GO:0046872">
    <property type="term" value="F:metal ion binding"/>
    <property type="evidence" value="ECO:0007669"/>
    <property type="project" value="UniProtKB-KW"/>
</dbReference>
<comment type="caution">
    <text evidence="6">The sequence shown here is derived from an EMBL/GenBank/DDBJ whole genome shotgun (WGS) entry which is preliminary data.</text>
</comment>
<sequence>MTRIYAIIAVVVAAVGLGAIWFVSRPLGGGDRFAQCRSSQVAGGTAQIGGPFTLINSKGETVTDKDVITGPSLLYFGYTFCPDVCPLDNARNAEAIDILESRGQMVTPIFISIDPERDTPEVVGDFAHNLHERMIGLTGSAEQVKAASQAYKTYYKRQPGQDDDYYLVDHSTFSYLVLPFDGFVEFFRRDASPEAMADSIGCFLDKM</sequence>
<dbReference type="EMBL" id="BNAP01000002">
    <property type="protein sequence ID" value="GHG83133.1"/>
    <property type="molecule type" value="Genomic_DNA"/>
</dbReference>
<evidence type="ECO:0000256" key="2">
    <source>
        <dbReference type="ARBA" id="ARBA00023008"/>
    </source>
</evidence>
<feature type="disulfide bond" description="Redox-active" evidence="4">
    <location>
        <begin position="81"/>
        <end position="85"/>
    </location>
</feature>
<dbReference type="Proteomes" id="UP000611500">
    <property type="component" value="Unassembled WGS sequence"/>
</dbReference>
<dbReference type="RefSeq" id="WP_028092780.1">
    <property type="nucleotide sequence ID" value="NZ_BNAP01000002.1"/>
</dbReference>
<dbReference type="AlphaFoldDB" id="A0A8J3H5R3"/>
<reference evidence="6" key="1">
    <citation type="journal article" date="2014" name="Int. J. Syst. Evol. Microbiol.">
        <title>Complete genome sequence of Corynebacterium casei LMG S-19264T (=DSM 44701T), isolated from a smear-ripened cheese.</title>
        <authorList>
            <consortium name="US DOE Joint Genome Institute (JGI-PGF)"/>
            <person name="Walter F."/>
            <person name="Albersmeier A."/>
            <person name="Kalinowski J."/>
            <person name="Ruckert C."/>
        </authorList>
    </citation>
    <scope>NUCLEOTIDE SEQUENCE</scope>
    <source>
        <strain evidence="6">CGMCC 1.7081</strain>
    </source>
</reference>
<keyword evidence="7" id="KW-1185">Reference proteome</keyword>
<keyword evidence="2 3" id="KW-0186">Copper</keyword>
<dbReference type="Pfam" id="PF02630">
    <property type="entry name" value="SCO1-SenC"/>
    <property type="match status" value="1"/>
</dbReference>
<feature type="binding site" evidence="3">
    <location>
        <position position="81"/>
    </location>
    <ligand>
        <name>Cu cation</name>
        <dbReference type="ChEBI" id="CHEBI:23378"/>
    </ligand>
</feature>
<gene>
    <name evidence="6" type="primary">prrC</name>
    <name evidence="6" type="ORF">GCM10010961_08240</name>
</gene>
<evidence type="ECO:0000313" key="6">
    <source>
        <dbReference type="EMBL" id="GHG83133.1"/>
    </source>
</evidence>
<reference evidence="6" key="2">
    <citation type="submission" date="2020-09" db="EMBL/GenBank/DDBJ databases">
        <authorList>
            <person name="Sun Q."/>
            <person name="Zhou Y."/>
        </authorList>
    </citation>
    <scope>NUCLEOTIDE SEQUENCE</scope>
    <source>
        <strain evidence="6">CGMCC 1.7081</strain>
    </source>
</reference>
<proteinExistence type="inferred from homology"/>
<dbReference type="Gene3D" id="3.40.30.10">
    <property type="entry name" value="Glutaredoxin"/>
    <property type="match status" value="1"/>
</dbReference>
<dbReference type="PANTHER" id="PTHR12151">
    <property type="entry name" value="ELECTRON TRANSPORT PROTIN SCO1/SENC FAMILY MEMBER"/>
    <property type="match status" value="1"/>
</dbReference>
<keyword evidence="5" id="KW-1133">Transmembrane helix</keyword>
<feature type="transmembrane region" description="Helical" evidence="5">
    <location>
        <begin position="6"/>
        <end position="23"/>
    </location>
</feature>
<dbReference type="InterPro" id="IPR003782">
    <property type="entry name" value="SCO1/SenC"/>
</dbReference>
<protein>
    <submittedName>
        <fullName evidence="6">Protein senC</fullName>
    </submittedName>
</protein>
<evidence type="ECO:0000313" key="7">
    <source>
        <dbReference type="Proteomes" id="UP000611500"/>
    </source>
</evidence>
<dbReference type="CDD" id="cd02968">
    <property type="entry name" value="SCO"/>
    <property type="match status" value="1"/>
</dbReference>
<name>A0A8J3H5R3_9RHOB</name>
<feature type="binding site" evidence="3">
    <location>
        <position position="85"/>
    </location>
    <ligand>
        <name>Cu cation</name>
        <dbReference type="ChEBI" id="CHEBI:23378"/>
    </ligand>
</feature>
<evidence type="ECO:0000256" key="4">
    <source>
        <dbReference type="PIRSR" id="PIRSR603782-2"/>
    </source>
</evidence>
<dbReference type="InterPro" id="IPR036249">
    <property type="entry name" value="Thioredoxin-like_sf"/>
</dbReference>
<keyword evidence="5" id="KW-0472">Membrane</keyword>
<keyword evidence="5" id="KW-0812">Transmembrane</keyword>
<evidence type="ECO:0000256" key="5">
    <source>
        <dbReference type="SAM" id="Phobius"/>
    </source>
</evidence>
<evidence type="ECO:0000256" key="1">
    <source>
        <dbReference type="ARBA" id="ARBA00010996"/>
    </source>
</evidence>
<keyword evidence="4" id="KW-1015">Disulfide bond</keyword>
<dbReference type="FunFam" id="3.40.30.10:FF:000013">
    <property type="entry name" value="Blast:Protein SCO1 homolog, mitochondrial"/>
    <property type="match status" value="1"/>
</dbReference>
<accession>A0A8J3H5R3</accession>
<evidence type="ECO:0000256" key="3">
    <source>
        <dbReference type="PIRSR" id="PIRSR603782-1"/>
    </source>
</evidence>